<evidence type="ECO:0000313" key="4">
    <source>
        <dbReference type="Proteomes" id="UP000000787"/>
    </source>
</evidence>
<keyword evidence="4" id="KW-1185">Reference proteome</keyword>
<dbReference type="InterPro" id="IPR011256">
    <property type="entry name" value="Reg_factor_effector_dom_sf"/>
</dbReference>
<evidence type="ECO:0000259" key="2">
    <source>
        <dbReference type="PROSITE" id="PS50937"/>
    </source>
</evidence>
<dbReference type="GO" id="GO:0003677">
    <property type="term" value="F:DNA binding"/>
    <property type="evidence" value="ECO:0007669"/>
    <property type="project" value="UniProtKB-KW"/>
</dbReference>
<dbReference type="AlphaFoldDB" id="A9B8H8"/>
<feature type="domain" description="HTH merR-type" evidence="2">
    <location>
        <begin position="1"/>
        <end position="71"/>
    </location>
</feature>
<dbReference type="BioCyc" id="HAUR316274:GHYA-5075-MONOMER"/>
<dbReference type="EMBL" id="CP000876">
    <property type="protein sequence ID" value="ABX07642.1"/>
    <property type="molecule type" value="Genomic_DNA"/>
</dbReference>
<accession>A9B8H8</accession>
<gene>
    <name evidence="3" type="ordered locus">Haur_5012</name>
</gene>
<dbReference type="CDD" id="cd01107">
    <property type="entry name" value="HTH_BmrR"/>
    <property type="match status" value="1"/>
</dbReference>
<keyword evidence="1" id="KW-0238">DNA-binding</keyword>
<dbReference type="Pfam" id="PF13411">
    <property type="entry name" value="MerR_1"/>
    <property type="match status" value="1"/>
</dbReference>
<dbReference type="HOGENOM" id="CLU_065103_2_2_0"/>
<dbReference type="Proteomes" id="UP000000787">
    <property type="component" value="Plasmid pHAU01"/>
</dbReference>
<reference evidence="3 4" key="1">
    <citation type="journal article" date="2011" name="Stand. Genomic Sci.">
        <title>Complete genome sequence of the filamentous gliding predatory bacterium Herpetosiphon aurantiacus type strain (114-95(T)).</title>
        <authorList>
            <person name="Kiss H."/>
            <person name="Nett M."/>
            <person name="Domin N."/>
            <person name="Martin K."/>
            <person name="Maresca J.A."/>
            <person name="Copeland A."/>
            <person name="Lapidus A."/>
            <person name="Lucas S."/>
            <person name="Berry K.W."/>
            <person name="Glavina Del Rio T."/>
            <person name="Dalin E."/>
            <person name="Tice H."/>
            <person name="Pitluck S."/>
            <person name="Richardson P."/>
            <person name="Bruce D."/>
            <person name="Goodwin L."/>
            <person name="Han C."/>
            <person name="Detter J.C."/>
            <person name="Schmutz J."/>
            <person name="Brettin T."/>
            <person name="Land M."/>
            <person name="Hauser L."/>
            <person name="Kyrpides N.C."/>
            <person name="Ivanova N."/>
            <person name="Goker M."/>
            <person name="Woyke T."/>
            <person name="Klenk H.P."/>
            <person name="Bryant D.A."/>
        </authorList>
    </citation>
    <scope>NUCLEOTIDE SEQUENCE [LARGE SCALE GENOMIC DNA]</scope>
    <source>
        <strain evidence="4">ATCC 23779 / DSM 785 / 114-95</strain>
        <plasmid evidence="3">pHAU01</plasmid>
    </source>
</reference>
<keyword evidence="3" id="KW-0614">Plasmid</keyword>
<evidence type="ECO:0000256" key="1">
    <source>
        <dbReference type="ARBA" id="ARBA00023125"/>
    </source>
</evidence>
<dbReference type="InterPro" id="IPR009061">
    <property type="entry name" value="DNA-bd_dom_put_sf"/>
</dbReference>
<protein>
    <submittedName>
        <fullName evidence="3">Transcriptional regulator, MerR family</fullName>
    </submittedName>
</protein>
<proteinExistence type="predicted"/>
<dbReference type="Gene3D" id="3.20.80.10">
    <property type="entry name" value="Regulatory factor, effector binding domain"/>
    <property type="match status" value="1"/>
</dbReference>
<dbReference type="InterPro" id="IPR000551">
    <property type="entry name" value="MerR-type_HTH_dom"/>
</dbReference>
<dbReference type="Gene3D" id="1.10.1660.10">
    <property type="match status" value="1"/>
</dbReference>
<dbReference type="PANTHER" id="PTHR30204">
    <property type="entry name" value="REDOX-CYCLING DRUG-SENSING TRANSCRIPTIONAL ACTIVATOR SOXR"/>
    <property type="match status" value="1"/>
</dbReference>
<dbReference type="SUPFAM" id="SSF46955">
    <property type="entry name" value="Putative DNA-binding domain"/>
    <property type="match status" value="1"/>
</dbReference>
<dbReference type="SMART" id="SM00422">
    <property type="entry name" value="HTH_MERR"/>
    <property type="match status" value="1"/>
</dbReference>
<evidence type="ECO:0000313" key="3">
    <source>
        <dbReference type="EMBL" id="ABX07642.1"/>
    </source>
</evidence>
<organism evidence="3 4">
    <name type="scientific">Herpetosiphon aurantiacus (strain ATCC 23779 / DSM 785 / 114-95)</name>
    <dbReference type="NCBI Taxonomy" id="316274"/>
    <lineage>
        <taxon>Bacteria</taxon>
        <taxon>Bacillati</taxon>
        <taxon>Chloroflexota</taxon>
        <taxon>Chloroflexia</taxon>
        <taxon>Herpetosiphonales</taxon>
        <taxon>Herpetosiphonaceae</taxon>
        <taxon>Herpetosiphon</taxon>
    </lineage>
</organism>
<dbReference type="SMART" id="SM00871">
    <property type="entry name" value="AraC_E_bind"/>
    <property type="match status" value="1"/>
</dbReference>
<dbReference type="PROSITE" id="PS50937">
    <property type="entry name" value="HTH_MERR_2"/>
    <property type="match status" value="1"/>
</dbReference>
<dbReference type="InterPro" id="IPR047057">
    <property type="entry name" value="MerR_fam"/>
</dbReference>
<geneLocation type="plasmid" evidence="3 4">
    <name>pHAU01</name>
</geneLocation>
<dbReference type="SUPFAM" id="SSF55136">
    <property type="entry name" value="Probable bacterial effector-binding domain"/>
    <property type="match status" value="1"/>
</dbReference>
<dbReference type="KEGG" id="hau:Haur_5012"/>
<dbReference type="GO" id="GO:0003700">
    <property type="term" value="F:DNA-binding transcription factor activity"/>
    <property type="evidence" value="ECO:0007669"/>
    <property type="project" value="InterPro"/>
</dbReference>
<name>A9B8H8_HERA2</name>
<dbReference type="PANTHER" id="PTHR30204:SF97">
    <property type="entry name" value="MERR FAMILY REGULATORY PROTEIN"/>
    <property type="match status" value="1"/>
</dbReference>
<sequence>MLRIGAFSRIAHMTIDTLRHYDAVGLLKPAVIDPTTGYRYYTADQLQAVNQIVTLKELGFSLEEIAHIQKGHSSSADLHALLQHQLRVTEQTITAAEQRRSRIQAHLHAVEAQQRLPPYAIQLKSMDSTMVATMRATVPTMAQIPEYWQVWFQTVAAWLHTQQIPIGVPIAFHHDEGFQPEQIDTECGFIIPTIHRRAIAPPTPIVLRQLEAHAHIATVAVANPDPHTGGLKNAYAALGQWISTQGYTLYGAPREVYYGAPETGDVTVEIQFPVEQSQGIQPAVSRSEP</sequence>
<dbReference type="InterPro" id="IPR010499">
    <property type="entry name" value="AraC_E-bd"/>
</dbReference>
<dbReference type="InParanoid" id="A9B8H8"/>
<dbReference type="FunCoup" id="A9B8H8">
    <property type="interactions" value="15"/>
</dbReference>